<protein>
    <submittedName>
        <fullName evidence="2">Uncharacterized protein</fullName>
    </submittedName>
</protein>
<evidence type="ECO:0000313" key="2">
    <source>
        <dbReference type="EMBL" id="KAK2094644.1"/>
    </source>
</evidence>
<evidence type="ECO:0000313" key="3">
    <source>
        <dbReference type="Proteomes" id="UP001266305"/>
    </source>
</evidence>
<organism evidence="2 3">
    <name type="scientific">Saguinus oedipus</name>
    <name type="common">Cotton-top tamarin</name>
    <name type="synonym">Oedipomidas oedipus</name>
    <dbReference type="NCBI Taxonomy" id="9490"/>
    <lineage>
        <taxon>Eukaryota</taxon>
        <taxon>Metazoa</taxon>
        <taxon>Chordata</taxon>
        <taxon>Craniata</taxon>
        <taxon>Vertebrata</taxon>
        <taxon>Euteleostomi</taxon>
        <taxon>Mammalia</taxon>
        <taxon>Eutheria</taxon>
        <taxon>Euarchontoglires</taxon>
        <taxon>Primates</taxon>
        <taxon>Haplorrhini</taxon>
        <taxon>Platyrrhini</taxon>
        <taxon>Cebidae</taxon>
        <taxon>Callitrichinae</taxon>
        <taxon>Saguinus</taxon>
    </lineage>
</organism>
<sequence length="217" mass="23756">MHNFCSATSDALLSQLDKLLHISDFEIMQRRLDPLASATISICLEFPAVFLTLPFDYLLDLSRNDCWHLTHFVELFPPIHLWKTGAILLAGQHPPPPSALPSLSGGGFPMGGTLFSSFSLSAPTVEEKGRSRLLHCPPGAHNVSSANQLLVLQALSLELVKQRCSEHLKARQLRVLQSASARLFLVGDLGCGFCCIASVTLLVPVFQALLSKFPWIL</sequence>
<gene>
    <name evidence="2" type="ORF">P7K49_028382</name>
</gene>
<dbReference type="EMBL" id="JASSZA010000014">
    <property type="protein sequence ID" value="KAK2094644.1"/>
    <property type="molecule type" value="Genomic_DNA"/>
</dbReference>
<evidence type="ECO:0000256" key="1">
    <source>
        <dbReference type="SAM" id="Phobius"/>
    </source>
</evidence>
<feature type="transmembrane region" description="Helical" evidence="1">
    <location>
        <begin position="183"/>
        <end position="210"/>
    </location>
</feature>
<keyword evidence="3" id="KW-1185">Reference proteome</keyword>
<keyword evidence="1" id="KW-1133">Transmembrane helix</keyword>
<name>A0ABQ9UCV3_SAGOE</name>
<dbReference type="Proteomes" id="UP001266305">
    <property type="component" value="Unassembled WGS sequence"/>
</dbReference>
<proteinExistence type="predicted"/>
<comment type="caution">
    <text evidence="2">The sequence shown here is derived from an EMBL/GenBank/DDBJ whole genome shotgun (WGS) entry which is preliminary data.</text>
</comment>
<reference evidence="2 3" key="1">
    <citation type="submission" date="2023-05" db="EMBL/GenBank/DDBJ databases">
        <title>B98-5 Cell Line De Novo Hybrid Assembly: An Optical Mapping Approach.</title>
        <authorList>
            <person name="Kananen K."/>
            <person name="Auerbach J.A."/>
            <person name="Kautto E."/>
            <person name="Blachly J.S."/>
        </authorList>
    </citation>
    <scope>NUCLEOTIDE SEQUENCE [LARGE SCALE GENOMIC DNA]</scope>
    <source>
        <strain evidence="2">B95-8</strain>
        <tissue evidence="2">Cell line</tissue>
    </source>
</reference>
<keyword evidence="1" id="KW-0472">Membrane</keyword>
<accession>A0ABQ9UCV3</accession>
<keyword evidence="1" id="KW-0812">Transmembrane</keyword>